<protein>
    <submittedName>
        <fullName evidence="2">Uncharacterized protein</fullName>
    </submittedName>
</protein>
<gene>
    <name evidence="2" type="ORF">EVAR_68867_1</name>
</gene>
<organism evidence="2 3">
    <name type="scientific">Eumeta variegata</name>
    <name type="common">Bagworm moth</name>
    <name type="synonym">Eumeta japonica</name>
    <dbReference type="NCBI Taxonomy" id="151549"/>
    <lineage>
        <taxon>Eukaryota</taxon>
        <taxon>Metazoa</taxon>
        <taxon>Ecdysozoa</taxon>
        <taxon>Arthropoda</taxon>
        <taxon>Hexapoda</taxon>
        <taxon>Insecta</taxon>
        <taxon>Pterygota</taxon>
        <taxon>Neoptera</taxon>
        <taxon>Endopterygota</taxon>
        <taxon>Lepidoptera</taxon>
        <taxon>Glossata</taxon>
        <taxon>Ditrysia</taxon>
        <taxon>Tineoidea</taxon>
        <taxon>Psychidae</taxon>
        <taxon>Oiketicinae</taxon>
        <taxon>Eumeta</taxon>
    </lineage>
</organism>
<keyword evidence="3" id="KW-1185">Reference proteome</keyword>
<reference evidence="2 3" key="1">
    <citation type="journal article" date="2019" name="Commun. Biol.">
        <title>The bagworm genome reveals a unique fibroin gene that provides high tensile strength.</title>
        <authorList>
            <person name="Kono N."/>
            <person name="Nakamura H."/>
            <person name="Ohtoshi R."/>
            <person name="Tomita M."/>
            <person name="Numata K."/>
            <person name="Arakawa K."/>
        </authorList>
    </citation>
    <scope>NUCLEOTIDE SEQUENCE [LARGE SCALE GENOMIC DNA]</scope>
</reference>
<name>A0A4C1ZA71_EUMVA</name>
<accession>A0A4C1ZA71</accession>
<sequence length="113" mass="13048">MCRRDLNVGSPKPRRFRPFDNMPPRTPTAQDYLVQEAYRRHLTDNSSILSPHSYSFKLYRYLSMNRLNSYGIKAATLVPGLTYPKPYLPPSNMAMLLVQWAVLNQSRQSVATL</sequence>
<evidence type="ECO:0000256" key="1">
    <source>
        <dbReference type="SAM" id="MobiDB-lite"/>
    </source>
</evidence>
<comment type="caution">
    <text evidence="2">The sequence shown here is derived from an EMBL/GenBank/DDBJ whole genome shotgun (WGS) entry which is preliminary data.</text>
</comment>
<proteinExistence type="predicted"/>
<dbReference type="Proteomes" id="UP000299102">
    <property type="component" value="Unassembled WGS sequence"/>
</dbReference>
<dbReference type="AlphaFoldDB" id="A0A4C1ZA71"/>
<feature type="region of interest" description="Disordered" evidence="1">
    <location>
        <begin position="1"/>
        <end position="24"/>
    </location>
</feature>
<evidence type="ECO:0000313" key="3">
    <source>
        <dbReference type="Proteomes" id="UP000299102"/>
    </source>
</evidence>
<evidence type="ECO:0000313" key="2">
    <source>
        <dbReference type="EMBL" id="GBP84600.1"/>
    </source>
</evidence>
<dbReference type="EMBL" id="BGZK01001689">
    <property type="protein sequence ID" value="GBP84600.1"/>
    <property type="molecule type" value="Genomic_DNA"/>
</dbReference>